<evidence type="ECO:0000313" key="1">
    <source>
        <dbReference type="EMBL" id="MEM5536239.1"/>
    </source>
</evidence>
<sequence>MDLWTQQFGLVDDCLRACVFGDYIWRQNPPEDSAWPALSDICYSDAIISWNQLFGQRSQETHWTKLVKNIEIPDGDNLKPFNKEMIITYLGITEAEWEAFHKLMVDSRNTRVAHLNVGFSINTLPNITKALHTAYLYRDWLTEALHLGNRIGYNINVSQDRAKDSVEKYRELIAKAYNGL</sequence>
<comment type="caution">
    <text evidence="1">The sequence shown here is derived from an EMBL/GenBank/DDBJ whole genome shotgun (WGS) entry which is preliminary data.</text>
</comment>
<dbReference type="EMBL" id="JBBMRA010000005">
    <property type="protein sequence ID" value="MEM5536239.1"/>
    <property type="molecule type" value="Genomic_DNA"/>
</dbReference>
<keyword evidence="2" id="KW-1185">Reference proteome</keyword>
<dbReference type="RefSeq" id="WP_342854197.1">
    <property type="nucleotide sequence ID" value="NZ_JBBMRA010000005.1"/>
</dbReference>
<dbReference type="Proteomes" id="UP001449225">
    <property type="component" value="Unassembled WGS sequence"/>
</dbReference>
<organism evidence="1 2">
    <name type="scientific">Neptuniibacter pectenicola</name>
    <dbReference type="NCBI Taxonomy" id="1806669"/>
    <lineage>
        <taxon>Bacteria</taxon>
        <taxon>Pseudomonadati</taxon>
        <taxon>Pseudomonadota</taxon>
        <taxon>Gammaproteobacteria</taxon>
        <taxon>Oceanospirillales</taxon>
        <taxon>Oceanospirillaceae</taxon>
        <taxon>Neptuniibacter</taxon>
    </lineage>
</organism>
<protein>
    <submittedName>
        <fullName evidence="1">Uncharacterized protein</fullName>
    </submittedName>
</protein>
<reference evidence="1 2" key="1">
    <citation type="submission" date="2024-03" db="EMBL/GenBank/DDBJ databases">
        <title>Community enrichment and isolation of bacterial strains for fucoidan degradation.</title>
        <authorList>
            <person name="Sichert A."/>
        </authorList>
    </citation>
    <scope>NUCLEOTIDE SEQUENCE [LARGE SCALE GENOMIC DNA]</scope>
    <source>
        <strain evidence="1 2">AS76</strain>
    </source>
</reference>
<evidence type="ECO:0000313" key="2">
    <source>
        <dbReference type="Proteomes" id="UP001449225"/>
    </source>
</evidence>
<accession>A0ABU9TSM0</accession>
<name>A0ABU9TSM0_9GAMM</name>
<proteinExistence type="predicted"/>
<gene>
    <name evidence="1" type="ORF">WNY58_07525</name>
</gene>